<reference evidence="3" key="2">
    <citation type="journal article" date="2024" name="Plant">
        <title>Genomic evolution and insights into agronomic trait innovations of Sesamum species.</title>
        <authorList>
            <person name="Miao H."/>
            <person name="Wang L."/>
            <person name="Qu L."/>
            <person name="Liu H."/>
            <person name="Sun Y."/>
            <person name="Le M."/>
            <person name="Wang Q."/>
            <person name="Wei S."/>
            <person name="Zheng Y."/>
            <person name="Lin W."/>
            <person name="Duan Y."/>
            <person name="Cao H."/>
            <person name="Xiong S."/>
            <person name="Wang X."/>
            <person name="Wei L."/>
            <person name="Li C."/>
            <person name="Ma Q."/>
            <person name="Ju M."/>
            <person name="Zhao R."/>
            <person name="Li G."/>
            <person name="Mu C."/>
            <person name="Tian Q."/>
            <person name="Mei H."/>
            <person name="Zhang T."/>
            <person name="Gao T."/>
            <person name="Zhang H."/>
        </authorList>
    </citation>
    <scope>NUCLEOTIDE SEQUENCE</scope>
    <source>
        <strain evidence="3">G02</strain>
    </source>
</reference>
<name>A0AAW2NEL0_SESRA</name>
<comment type="caution">
    <text evidence="3">The sequence shown here is derived from an EMBL/GenBank/DDBJ whole genome shotgun (WGS) entry which is preliminary data.</text>
</comment>
<evidence type="ECO:0000256" key="2">
    <source>
        <dbReference type="SAM" id="MobiDB-lite"/>
    </source>
</evidence>
<sequence>MGAEAAVTKPALVFTYGTLKQGFSNHPLLQDMIATGDATYIGSCRTLHPLPLVCGPYRVPFLLNLPAAANASPASSTPFPPPRSTGWTSSRASRRDTTRGYRSRSRSTAGRCPPKRTTRTGATRRRCGRGTGRKGITATPRKWRKDT</sequence>
<dbReference type="PANTHER" id="PTHR12510">
    <property type="entry name" value="TROPONIN C-AKIN-1 PROTEIN"/>
    <property type="match status" value="1"/>
</dbReference>
<proteinExistence type="inferred from homology"/>
<feature type="compositionally biased region" description="Basic residues" evidence="2">
    <location>
        <begin position="113"/>
        <end position="132"/>
    </location>
</feature>
<comment type="similarity">
    <text evidence="1">Belongs to the gamma-glutamylcyclotransferase family.</text>
</comment>
<dbReference type="SUPFAM" id="SSF110857">
    <property type="entry name" value="Gamma-glutamyl cyclotransferase-like"/>
    <property type="match status" value="1"/>
</dbReference>
<dbReference type="Gene3D" id="3.10.490.10">
    <property type="entry name" value="Gamma-glutamyl cyclotransferase-like"/>
    <property type="match status" value="1"/>
</dbReference>
<evidence type="ECO:0000313" key="3">
    <source>
        <dbReference type="EMBL" id="KAL0340866.1"/>
    </source>
</evidence>
<gene>
    <name evidence="3" type="ORF">Sradi_4603400</name>
</gene>
<dbReference type="GO" id="GO:0005829">
    <property type="term" value="C:cytosol"/>
    <property type="evidence" value="ECO:0007669"/>
    <property type="project" value="TreeGrafter"/>
</dbReference>
<feature type="region of interest" description="Disordered" evidence="2">
    <location>
        <begin position="70"/>
        <end position="147"/>
    </location>
</feature>
<dbReference type="InterPro" id="IPR036568">
    <property type="entry name" value="GGCT-like_sf"/>
</dbReference>
<protein>
    <recommendedName>
        <fullName evidence="1">Gamma-glutamylcyclotransferase family protein</fullName>
    </recommendedName>
</protein>
<reference evidence="3" key="1">
    <citation type="submission" date="2020-06" db="EMBL/GenBank/DDBJ databases">
        <authorList>
            <person name="Li T."/>
            <person name="Hu X."/>
            <person name="Zhang T."/>
            <person name="Song X."/>
            <person name="Zhang H."/>
            <person name="Dai N."/>
            <person name="Sheng W."/>
            <person name="Hou X."/>
            <person name="Wei L."/>
        </authorList>
    </citation>
    <scope>NUCLEOTIDE SEQUENCE</scope>
    <source>
        <strain evidence="3">G02</strain>
        <tissue evidence="3">Leaf</tissue>
    </source>
</reference>
<dbReference type="PANTHER" id="PTHR12510:SF4">
    <property type="entry name" value="GAMMA-GLUTAMYLAMINECYCLOTRANSFERASE"/>
    <property type="match status" value="1"/>
</dbReference>
<evidence type="ECO:0000256" key="1">
    <source>
        <dbReference type="RuleBase" id="RU367036"/>
    </source>
</evidence>
<accession>A0AAW2NEL0</accession>
<dbReference type="InterPro" id="IPR039126">
    <property type="entry name" value="GGACT"/>
</dbReference>
<dbReference type="AlphaFoldDB" id="A0AAW2NEL0"/>
<dbReference type="EMBL" id="JACGWJ010000020">
    <property type="protein sequence ID" value="KAL0340866.1"/>
    <property type="molecule type" value="Genomic_DNA"/>
</dbReference>
<dbReference type="GO" id="GO:0061929">
    <property type="term" value="F:gamma-glutamylaminecyclotransferase activity"/>
    <property type="evidence" value="ECO:0007669"/>
    <property type="project" value="InterPro"/>
</dbReference>
<organism evidence="3">
    <name type="scientific">Sesamum radiatum</name>
    <name type="common">Black benniseed</name>
    <dbReference type="NCBI Taxonomy" id="300843"/>
    <lineage>
        <taxon>Eukaryota</taxon>
        <taxon>Viridiplantae</taxon>
        <taxon>Streptophyta</taxon>
        <taxon>Embryophyta</taxon>
        <taxon>Tracheophyta</taxon>
        <taxon>Spermatophyta</taxon>
        <taxon>Magnoliopsida</taxon>
        <taxon>eudicotyledons</taxon>
        <taxon>Gunneridae</taxon>
        <taxon>Pentapetalae</taxon>
        <taxon>asterids</taxon>
        <taxon>lamiids</taxon>
        <taxon>Lamiales</taxon>
        <taxon>Pedaliaceae</taxon>
        <taxon>Sesamum</taxon>
    </lineage>
</organism>